<feature type="compositionally biased region" description="Polar residues" evidence="1">
    <location>
        <begin position="1"/>
        <end position="14"/>
    </location>
</feature>
<proteinExistence type="predicted"/>
<feature type="non-terminal residue" evidence="2">
    <location>
        <position position="35"/>
    </location>
</feature>
<evidence type="ECO:0000313" key="2">
    <source>
        <dbReference type="EMBL" id="SVB77295.1"/>
    </source>
</evidence>
<evidence type="ECO:0000256" key="1">
    <source>
        <dbReference type="SAM" id="MobiDB-lite"/>
    </source>
</evidence>
<sequence length="35" mass="3872">MSPQRDTLQASGAQQVHLDKTQATSNQMMSVEKPK</sequence>
<gene>
    <name evidence="2" type="ORF">METZ01_LOCUS230149</name>
</gene>
<organism evidence="2">
    <name type="scientific">marine metagenome</name>
    <dbReference type="NCBI Taxonomy" id="408172"/>
    <lineage>
        <taxon>unclassified sequences</taxon>
        <taxon>metagenomes</taxon>
        <taxon>ecological metagenomes</taxon>
    </lineage>
</organism>
<feature type="region of interest" description="Disordered" evidence="1">
    <location>
        <begin position="1"/>
        <end position="35"/>
    </location>
</feature>
<accession>A0A382GR59</accession>
<protein>
    <submittedName>
        <fullName evidence="2">Uncharacterized protein</fullName>
    </submittedName>
</protein>
<dbReference type="AlphaFoldDB" id="A0A382GR59"/>
<name>A0A382GR59_9ZZZZ</name>
<reference evidence="2" key="1">
    <citation type="submission" date="2018-05" db="EMBL/GenBank/DDBJ databases">
        <authorList>
            <person name="Lanie J.A."/>
            <person name="Ng W.-L."/>
            <person name="Kazmierczak K.M."/>
            <person name="Andrzejewski T.M."/>
            <person name="Davidsen T.M."/>
            <person name="Wayne K.J."/>
            <person name="Tettelin H."/>
            <person name="Glass J.I."/>
            <person name="Rusch D."/>
            <person name="Podicherti R."/>
            <person name="Tsui H.-C.T."/>
            <person name="Winkler M.E."/>
        </authorList>
    </citation>
    <scope>NUCLEOTIDE SEQUENCE</scope>
</reference>
<dbReference type="EMBL" id="UINC01056815">
    <property type="protein sequence ID" value="SVB77295.1"/>
    <property type="molecule type" value="Genomic_DNA"/>
</dbReference>